<reference evidence="1 2" key="1">
    <citation type="submission" date="2023-11" db="EMBL/GenBank/DDBJ databases">
        <title>Peredibacter starrii A3.12.</title>
        <authorList>
            <person name="Mitchell R.J."/>
        </authorList>
    </citation>
    <scope>NUCLEOTIDE SEQUENCE [LARGE SCALE GENOMIC DNA]</scope>
    <source>
        <strain evidence="1 2">A3.12</strain>
    </source>
</reference>
<evidence type="ECO:0000313" key="2">
    <source>
        <dbReference type="Proteomes" id="UP001324634"/>
    </source>
</evidence>
<evidence type="ECO:0000313" key="1">
    <source>
        <dbReference type="EMBL" id="WPU63407.1"/>
    </source>
</evidence>
<dbReference type="AlphaFoldDB" id="A0AAX4HJP3"/>
<protein>
    <submittedName>
        <fullName evidence="1">Uncharacterized protein</fullName>
    </submittedName>
</protein>
<sequence length="64" mass="7822">MRLLKIIFVFFLIYFIRRFMQMYKNMQRIQEAQLKAHEDLLRRQRTAEQTQAGNVVNADFKVVD</sequence>
<dbReference type="KEGG" id="psti:SOO65_11985"/>
<dbReference type="RefSeq" id="WP_321390060.1">
    <property type="nucleotide sequence ID" value="NZ_CP139487.1"/>
</dbReference>
<dbReference type="Proteomes" id="UP001324634">
    <property type="component" value="Chromosome"/>
</dbReference>
<name>A0AAX4HJP3_9BACT</name>
<accession>A0AAX4HJP3</accession>
<proteinExistence type="predicted"/>
<dbReference type="EMBL" id="CP139487">
    <property type="protein sequence ID" value="WPU63407.1"/>
    <property type="molecule type" value="Genomic_DNA"/>
</dbReference>
<keyword evidence="2" id="KW-1185">Reference proteome</keyword>
<organism evidence="1 2">
    <name type="scientific">Peredibacter starrii</name>
    <dbReference type="NCBI Taxonomy" id="28202"/>
    <lineage>
        <taxon>Bacteria</taxon>
        <taxon>Pseudomonadati</taxon>
        <taxon>Bdellovibrionota</taxon>
        <taxon>Bacteriovoracia</taxon>
        <taxon>Bacteriovoracales</taxon>
        <taxon>Bacteriovoracaceae</taxon>
        <taxon>Peredibacter</taxon>
    </lineage>
</organism>
<gene>
    <name evidence="1" type="ORF">SOO65_11985</name>
</gene>